<dbReference type="Pfam" id="PF01346">
    <property type="entry name" value="FKBP_N"/>
    <property type="match status" value="1"/>
</dbReference>
<dbReference type="PANTHER" id="PTHR43811">
    <property type="entry name" value="FKBP-TYPE PEPTIDYL-PROLYL CIS-TRANS ISOMERASE FKPA"/>
    <property type="match status" value="1"/>
</dbReference>
<dbReference type="InterPro" id="IPR000774">
    <property type="entry name" value="PPIase_FKBP_N"/>
</dbReference>
<dbReference type="GO" id="GO:0006457">
    <property type="term" value="P:protein folding"/>
    <property type="evidence" value="ECO:0007669"/>
    <property type="project" value="InterPro"/>
</dbReference>
<dbReference type="Gene3D" id="1.10.287.460">
    <property type="entry name" value="Peptidyl-prolyl cis-trans isomerase, FKBP-type, N-terminal domain"/>
    <property type="match status" value="1"/>
</dbReference>
<feature type="domain" description="PPIase FKBP-type" evidence="7">
    <location>
        <begin position="150"/>
        <end position="236"/>
    </location>
</feature>
<dbReference type="PANTHER" id="PTHR43811:SF19">
    <property type="entry name" value="39 KDA FK506-BINDING NUCLEAR PROTEIN"/>
    <property type="match status" value="1"/>
</dbReference>
<organism evidence="8 9">
    <name type="scientific">Chrysophaeum taylorii</name>
    <dbReference type="NCBI Taxonomy" id="2483200"/>
    <lineage>
        <taxon>Eukaryota</taxon>
        <taxon>Sar</taxon>
        <taxon>Stramenopiles</taxon>
        <taxon>Ochrophyta</taxon>
        <taxon>Pelagophyceae</taxon>
        <taxon>Pelagomonadales</taxon>
        <taxon>Pelagomonadaceae</taxon>
        <taxon>Chrysophaeum</taxon>
    </lineage>
</organism>
<comment type="catalytic activity">
    <reaction evidence="1 5">
        <text>[protein]-peptidylproline (omega=180) = [protein]-peptidylproline (omega=0)</text>
        <dbReference type="Rhea" id="RHEA:16237"/>
        <dbReference type="Rhea" id="RHEA-COMP:10747"/>
        <dbReference type="Rhea" id="RHEA-COMP:10748"/>
        <dbReference type="ChEBI" id="CHEBI:83833"/>
        <dbReference type="ChEBI" id="CHEBI:83834"/>
        <dbReference type="EC" id="5.2.1.8"/>
    </reaction>
</comment>
<evidence type="ECO:0000256" key="1">
    <source>
        <dbReference type="ARBA" id="ARBA00000971"/>
    </source>
</evidence>
<dbReference type="InterPro" id="IPR001179">
    <property type="entry name" value="PPIase_FKBP_dom"/>
</dbReference>
<evidence type="ECO:0000256" key="2">
    <source>
        <dbReference type="ARBA" id="ARBA00013194"/>
    </source>
</evidence>
<dbReference type="Pfam" id="PF00254">
    <property type="entry name" value="FKBP_C"/>
    <property type="match status" value="1"/>
</dbReference>
<protein>
    <recommendedName>
        <fullName evidence="2 5">peptidylprolyl isomerase</fullName>
        <ecNumber evidence="2 5">5.2.1.8</ecNumber>
    </recommendedName>
</protein>
<proteinExistence type="predicted"/>
<keyword evidence="4 5" id="KW-0413">Isomerase</keyword>
<dbReference type="EMBL" id="JAQMWT010000643">
    <property type="protein sequence ID" value="KAJ8598784.1"/>
    <property type="molecule type" value="Genomic_DNA"/>
</dbReference>
<keyword evidence="9" id="KW-1185">Reference proteome</keyword>
<dbReference type="Gene3D" id="3.10.50.40">
    <property type="match status" value="1"/>
</dbReference>
<comment type="caution">
    <text evidence="8">The sequence shown here is derived from an EMBL/GenBank/DDBJ whole genome shotgun (WGS) entry which is preliminary data.</text>
</comment>
<dbReference type="InterPro" id="IPR046357">
    <property type="entry name" value="PPIase_dom_sf"/>
</dbReference>
<dbReference type="InterPro" id="IPR036944">
    <property type="entry name" value="PPIase_FKBP_N_sf"/>
</dbReference>
<evidence type="ECO:0000313" key="9">
    <source>
        <dbReference type="Proteomes" id="UP001230188"/>
    </source>
</evidence>
<evidence type="ECO:0000313" key="8">
    <source>
        <dbReference type="EMBL" id="KAJ8598784.1"/>
    </source>
</evidence>
<dbReference type="EC" id="5.2.1.8" evidence="2 5"/>
<dbReference type="AlphaFoldDB" id="A0AAD7XHX1"/>
<evidence type="ECO:0000256" key="5">
    <source>
        <dbReference type="PROSITE-ProRule" id="PRU00277"/>
    </source>
</evidence>
<evidence type="ECO:0000256" key="4">
    <source>
        <dbReference type="ARBA" id="ARBA00023235"/>
    </source>
</evidence>
<feature type="chain" id="PRO_5041965806" description="peptidylprolyl isomerase" evidence="6">
    <location>
        <begin position="17"/>
        <end position="245"/>
    </location>
</feature>
<name>A0AAD7XHX1_9STRA</name>
<gene>
    <name evidence="8" type="ORF">CTAYLR_010183</name>
</gene>
<evidence type="ECO:0000256" key="3">
    <source>
        <dbReference type="ARBA" id="ARBA00023110"/>
    </source>
</evidence>
<keyword evidence="6" id="KW-0732">Signal</keyword>
<reference evidence="8" key="1">
    <citation type="submission" date="2023-01" db="EMBL/GenBank/DDBJ databases">
        <title>Metagenome sequencing of chrysophaentin producing Chrysophaeum taylorii.</title>
        <authorList>
            <person name="Davison J."/>
            <person name="Bewley C."/>
        </authorList>
    </citation>
    <scope>NUCLEOTIDE SEQUENCE</scope>
    <source>
        <strain evidence="8">NIES-1699</strain>
    </source>
</reference>
<accession>A0AAD7XHX1</accession>
<feature type="signal peptide" evidence="6">
    <location>
        <begin position="1"/>
        <end position="16"/>
    </location>
</feature>
<dbReference type="PROSITE" id="PS50059">
    <property type="entry name" value="FKBP_PPIASE"/>
    <property type="match status" value="1"/>
</dbReference>
<dbReference type="Proteomes" id="UP001230188">
    <property type="component" value="Unassembled WGS sequence"/>
</dbReference>
<keyword evidence="3 5" id="KW-0697">Rotamase</keyword>
<evidence type="ECO:0000259" key="7">
    <source>
        <dbReference type="PROSITE" id="PS50059"/>
    </source>
</evidence>
<dbReference type="GO" id="GO:0003755">
    <property type="term" value="F:peptidyl-prolyl cis-trans isomerase activity"/>
    <property type="evidence" value="ECO:0007669"/>
    <property type="project" value="UniProtKB-KW"/>
</dbReference>
<evidence type="ECO:0000256" key="6">
    <source>
        <dbReference type="SAM" id="SignalP"/>
    </source>
</evidence>
<dbReference type="SUPFAM" id="SSF54534">
    <property type="entry name" value="FKBP-like"/>
    <property type="match status" value="1"/>
</dbReference>
<sequence>MRTGVVVLLCVVRGFTAPPPASRWGALRVATEGESVAESEDTLYAFGVNMALKLGDVRRLFKEEEMGTIVKGIEDALTGEIADPIELLRPQASLINAMLERRMVESLEVEKARGAEFIEAQALVEGVKKTPSGMLIETVASGSGPSPTASSTVEVHYHGTLLDGTVFDSSVDRGEPIKLAVNQVIKGWQEALVKMSEGDKVKLTIPSDLAYGDGGSGDRIPGGATLCFEVELIKVLTGGVGGLIL</sequence>
<dbReference type="FunFam" id="3.10.50.40:FF:000006">
    <property type="entry name" value="Peptidyl-prolyl cis-trans isomerase"/>
    <property type="match status" value="1"/>
</dbReference>